<dbReference type="EMBL" id="NMUH01001495">
    <property type="protein sequence ID" value="MQL92880.1"/>
    <property type="molecule type" value="Genomic_DNA"/>
</dbReference>
<protein>
    <submittedName>
        <fullName evidence="2">Uncharacterized protein</fullName>
    </submittedName>
</protein>
<gene>
    <name evidence="2" type="ORF">Taro_025514</name>
</gene>
<accession>A0A843VGR9</accession>
<evidence type="ECO:0000313" key="2">
    <source>
        <dbReference type="EMBL" id="MQL92880.1"/>
    </source>
</evidence>
<evidence type="ECO:0000256" key="1">
    <source>
        <dbReference type="SAM" id="SignalP"/>
    </source>
</evidence>
<dbReference type="PROSITE" id="PS51257">
    <property type="entry name" value="PROKAR_LIPOPROTEIN"/>
    <property type="match status" value="1"/>
</dbReference>
<keyword evidence="3" id="KW-1185">Reference proteome</keyword>
<keyword evidence="1" id="KW-0732">Signal</keyword>
<name>A0A843VGR9_COLES</name>
<sequence>MVRRCLSLGCLVSFVVTTGCSSPTSWRSGMLGACVVRLWSHVVAPVFRELLCLGGPCRGVVFGLTRVVVEALLCFRCFVALCARSEHELQESAAAVVGCACCERGCCFARTAVGFVCGLRIRVGVSRRLREPTCGVAFTGAGLWSVEPVDGVLALLVVPFLLLRWWDFVCPQDREVGFVSHALWALQDGGLVSAMGVWLVVLLWKCQSRLLVVPCVWRRLVVRVSFPYFPLVAQGGRALRWPWCCVAHRGDLRGEGPSSCAILRLSRLLSSCAWFPCGAVGCGDLLFRLVPC</sequence>
<feature type="signal peptide" evidence="1">
    <location>
        <begin position="1"/>
        <end position="20"/>
    </location>
</feature>
<comment type="caution">
    <text evidence="2">The sequence shown here is derived from an EMBL/GenBank/DDBJ whole genome shotgun (WGS) entry which is preliminary data.</text>
</comment>
<feature type="chain" id="PRO_5032650456" evidence="1">
    <location>
        <begin position="21"/>
        <end position="292"/>
    </location>
</feature>
<dbReference type="Proteomes" id="UP000652761">
    <property type="component" value="Unassembled WGS sequence"/>
</dbReference>
<proteinExistence type="predicted"/>
<dbReference type="AlphaFoldDB" id="A0A843VGR9"/>
<evidence type="ECO:0000313" key="3">
    <source>
        <dbReference type="Proteomes" id="UP000652761"/>
    </source>
</evidence>
<reference evidence="2" key="1">
    <citation type="submission" date="2017-07" db="EMBL/GenBank/DDBJ databases">
        <title>Taro Niue Genome Assembly and Annotation.</title>
        <authorList>
            <person name="Atibalentja N."/>
            <person name="Keating K."/>
            <person name="Fields C.J."/>
        </authorList>
    </citation>
    <scope>NUCLEOTIDE SEQUENCE</scope>
    <source>
        <strain evidence="2">Niue_2</strain>
        <tissue evidence="2">Leaf</tissue>
    </source>
</reference>
<organism evidence="2 3">
    <name type="scientific">Colocasia esculenta</name>
    <name type="common">Wild taro</name>
    <name type="synonym">Arum esculentum</name>
    <dbReference type="NCBI Taxonomy" id="4460"/>
    <lineage>
        <taxon>Eukaryota</taxon>
        <taxon>Viridiplantae</taxon>
        <taxon>Streptophyta</taxon>
        <taxon>Embryophyta</taxon>
        <taxon>Tracheophyta</taxon>
        <taxon>Spermatophyta</taxon>
        <taxon>Magnoliopsida</taxon>
        <taxon>Liliopsida</taxon>
        <taxon>Araceae</taxon>
        <taxon>Aroideae</taxon>
        <taxon>Colocasieae</taxon>
        <taxon>Colocasia</taxon>
    </lineage>
</organism>